<dbReference type="RefSeq" id="XP_016467774.1">
    <property type="nucleotide sequence ID" value="XM_016612288.1"/>
</dbReference>
<reference evidence="1" key="1">
    <citation type="submission" date="2025-08" db="UniProtKB">
        <authorList>
            <consortium name="RefSeq"/>
        </authorList>
    </citation>
    <scope>IDENTIFICATION</scope>
</reference>
<evidence type="ECO:0000313" key="1">
    <source>
        <dbReference type="RefSeq" id="XP_016467774.1"/>
    </source>
</evidence>
<dbReference type="PaxDb" id="4097-A0A1S3ZTW4"/>
<protein>
    <submittedName>
        <fullName evidence="1">Uncharacterized mitochondrial protein AtMg00810-like</fullName>
    </submittedName>
</protein>
<dbReference type="KEGG" id="nta:107790366"/>
<sequence>KKYALELIFESGLIGTKPAGTPLELNRKLTSAEYDSCFNNNNAHLDEALKNPGVYQRLVGRLLYFTMTRPDIVFVVQVLSQFMHYPKNSHIEASLRVIRYIKEAPGLGLLMPAESSNKLIAYCDSDWGHAYK</sequence>
<organism evidence="1">
    <name type="scientific">Nicotiana tabacum</name>
    <name type="common">Common tobacco</name>
    <dbReference type="NCBI Taxonomy" id="4097"/>
    <lineage>
        <taxon>Eukaryota</taxon>
        <taxon>Viridiplantae</taxon>
        <taxon>Streptophyta</taxon>
        <taxon>Embryophyta</taxon>
        <taxon>Tracheophyta</taxon>
        <taxon>Spermatophyta</taxon>
        <taxon>Magnoliopsida</taxon>
        <taxon>eudicotyledons</taxon>
        <taxon>Gunneridae</taxon>
        <taxon>Pentapetalae</taxon>
        <taxon>asterids</taxon>
        <taxon>lamiids</taxon>
        <taxon>Solanales</taxon>
        <taxon>Solanaceae</taxon>
        <taxon>Nicotianoideae</taxon>
        <taxon>Nicotianeae</taxon>
        <taxon>Nicotiana</taxon>
    </lineage>
</organism>
<proteinExistence type="predicted"/>
<name>A0A1S3ZTW4_TOBAC</name>
<dbReference type="STRING" id="4097.A0A1S3ZTW4"/>
<dbReference type="OrthoDB" id="412581at2759"/>
<feature type="non-terminal residue" evidence="1">
    <location>
        <position position="1"/>
    </location>
</feature>
<accession>A0A1S3ZTW4</accession>
<gene>
    <name evidence="1" type="primary">LOC107790366</name>
</gene>
<dbReference type="PANTHER" id="PTHR11439">
    <property type="entry name" value="GAG-POL-RELATED RETROTRANSPOSON"/>
    <property type="match status" value="1"/>
</dbReference>
<dbReference type="AlphaFoldDB" id="A0A1S3ZTW4"/>
<dbReference type="PANTHER" id="PTHR11439:SF444">
    <property type="entry name" value="HELICASE ATP-BINDING DOMAIN-CONTAINING PROTEIN"/>
    <property type="match status" value="1"/>
</dbReference>